<keyword evidence="3" id="KW-0479">Metal-binding</keyword>
<dbReference type="PROSITE" id="PS50157">
    <property type="entry name" value="ZINC_FINGER_C2H2_2"/>
    <property type="match status" value="4"/>
</dbReference>
<keyword evidence="7" id="KW-0539">Nucleus</keyword>
<organism evidence="11 12">
    <name type="scientific">Kryptolebias marmoratus</name>
    <name type="common">Mangrove killifish</name>
    <name type="synonym">Rivulus marmoratus</name>
    <dbReference type="NCBI Taxonomy" id="37003"/>
    <lineage>
        <taxon>Eukaryota</taxon>
        <taxon>Metazoa</taxon>
        <taxon>Chordata</taxon>
        <taxon>Craniata</taxon>
        <taxon>Vertebrata</taxon>
        <taxon>Euteleostomi</taxon>
        <taxon>Actinopterygii</taxon>
        <taxon>Neopterygii</taxon>
        <taxon>Teleostei</taxon>
        <taxon>Neoteleostei</taxon>
        <taxon>Acanthomorphata</taxon>
        <taxon>Ovalentaria</taxon>
        <taxon>Atherinomorphae</taxon>
        <taxon>Cyprinodontiformes</taxon>
        <taxon>Rivulidae</taxon>
        <taxon>Kryptolebias</taxon>
    </lineage>
</organism>
<comment type="similarity">
    <text evidence="2">Belongs to the krueppel C2H2-type zinc-finger protein family.</text>
</comment>
<dbReference type="GeneTree" id="ENSGT00940000164807"/>
<dbReference type="OMA" id="SSCCLIN"/>
<dbReference type="Proteomes" id="UP000264800">
    <property type="component" value="Unplaced"/>
</dbReference>
<evidence type="ECO:0000256" key="2">
    <source>
        <dbReference type="ARBA" id="ARBA00006991"/>
    </source>
</evidence>
<dbReference type="SUPFAM" id="SSF57667">
    <property type="entry name" value="beta-beta-alpha zinc fingers"/>
    <property type="match status" value="2"/>
</dbReference>
<evidence type="ECO:0000256" key="7">
    <source>
        <dbReference type="ARBA" id="ARBA00023242"/>
    </source>
</evidence>
<evidence type="ECO:0000256" key="4">
    <source>
        <dbReference type="ARBA" id="ARBA00022737"/>
    </source>
</evidence>
<feature type="domain" description="C2H2-type" evidence="10">
    <location>
        <begin position="164"/>
        <end position="191"/>
    </location>
</feature>
<accession>A0A3Q3A589</accession>
<feature type="compositionally biased region" description="Acidic residues" evidence="9">
    <location>
        <begin position="102"/>
        <end position="123"/>
    </location>
</feature>
<name>A0A3Q3A589_KRYMA</name>
<dbReference type="GO" id="GO:0000978">
    <property type="term" value="F:RNA polymerase II cis-regulatory region sequence-specific DNA binding"/>
    <property type="evidence" value="ECO:0007669"/>
    <property type="project" value="TreeGrafter"/>
</dbReference>
<dbReference type="GO" id="GO:0009913">
    <property type="term" value="P:epidermal cell differentiation"/>
    <property type="evidence" value="ECO:0007669"/>
    <property type="project" value="TreeGrafter"/>
</dbReference>
<keyword evidence="5 8" id="KW-0863">Zinc-finger</keyword>
<evidence type="ECO:0000256" key="5">
    <source>
        <dbReference type="ARBA" id="ARBA00022771"/>
    </source>
</evidence>
<comment type="subcellular location">
    <subcellularLocation>
        <location evidence="1">Nucleus</location>
    </subcellularLocation>
</comment>
<dbReference type="AlphaFoldDB" id="A0A3Q3A589"/>
<evidence type="ECO:0000256" key="8">
    <source>
        <dbReference type="PROSITE-ProRule" id="PRU00042"/>
    </source>
</evidence>
<dbReference type="Ensembl" id="ENSKMAT00000011216.1">
    <property type="protein sequence ID" value="ENSKMAP00000011045.1"/>
    <property type="gene ID" value="ENSKMAG00000008289.1"/>
</dbReference>
<evidence type="ECO:0000256" key="6">
    <source>
        <dbReference type="ARBA" id="ARBA00022833"/>
    </source>
</evidence>
<feature type="compositionally biased region" description="Basic and acidic residues" evidence="9">
    <location>
        <begin position="74"/>
        <end position="85"/>
    </location>
</feature>
<dbReference type="GO" id="GO:0000981">
    <property type="term" value="F:DNA-binding transcription factor activity, RNA polymerase II-specific"/>
    <property type="evidence" value="ECO:0007669"/>
    <property type="project" value="TreeGrafter"/>
</dbReference>
<dbReference type="InterPro" id="IPR013087">
    <property type="entry name" value="Znf_C2H2_type"/>
</dbReference>
<reference evidence="11" key="1">
    <citation type="submission" date="2025-08" db="UniProtKB">
        <authorList>
            <consortium name="Ensembl"/>
        </authorList>
    </citation>
    <scope>IDENTIFICATION</scope>
</reference>
<evidence type="ECO:0000313" key="12">
    <source>
        <dbReference type="Proteomes" id="UP000264800"/>
    </source>
</evidence>
<dbReference type="Gene3D" id="3.30.160.60">
    <property type="entry name" value="Classic Zinc Finger"/>
    <property type="match status" value="4"/>
</dbReference>
<feature type="domain" description="C2H2-type" evidence="10">
    <location>
        <begin position="201"/>
        <end position="228"/>
    </location>
</feature>
<feature type="compositionally biased region" description="Basic and acidic residues" evidence="9">
    <location>
        <begin position="128"/>
        <end position="153"/>
    </location>
</feature>
<evidence type="ECO:0000256" key="1">
    <source>
        <dbReference type="ARBA" id="ARBA00004123"/>
    </source>
</evidence>
<reference evidence="11" key="2">
    <citation type="submission" date="2025-09" db="UniProtKB">
        <authorList>
            <consortium name="Ensembl"/>
        </authorList>
    </citation>
    <scope>IDENTIFICATION</scope>
</reference>
<sequence>MVLIKEEAPEEWRPGVDQQDPEPLNIKEEEEEPWTSLEGEQLGVKEETDATGFTVPLKSEDDEEKPLLSQLHLHQVEDNQMKVEADGEDCGGAETSRSPDLNADEDDSSSSETEVSEDDDDGNNPDSQLKHLSDSGSETEHSNTDWKESRSPESGRNSVNKSELSCSECGKKYVYNRSLQKHVARHSRMRSSGFQKKLKSFRCDDCGKTFTRHADQIRHIRIHTGEKPFSCDFCEQSFHRKSYLKSHTRIHTGEKPFGCDVCGQRFSRKSSLKRHTRVHTGEKPFACGVCGRTELKLHSSLVWTLSHPGHDSPKWFNRRKLDSREVVPLPPIEPFSIKQNKYNVCW</sequence>
<evidence type="ECO:0000313" key="11">
    <source>
        <dbReference type="Ensembl" id="ENSKMAP00000011045.1"/>
    </source>
</evidence>
<dbReference type="GO" id="GO:0008270">
    <property type="term" value="F:zinc ion binding"/>
    <property type="evidence" value="ECO:0007669"/>
    <property type="project" value="UniProtKB-KW"/>
</dbReference>
<proteinExistence type="inferred from homology"/>
<feature type="compositionally biased region" description="Basic and acidic residues" evidence="9">
    <location>
        <begin position="1"/>
        <end position="14"/>
    </location>
</feature>
<dbReference type="PANTHER" id="PTHR10032:SF272">
    <property type="entry name" value="OVO-LIKE ZINC FINGER 1A-RELATED"/>
    <property type="match status" value="1"/>
</dbReference>
<dbReference type="FunFam" id="3.30.160.60:FF:001498">
    <property type="entry name" value="Zinc finger protein 404"/>
    <property type="match status" value="1"/>
</dbReference>
<feature type="region of interest" description="Disordered" evidence="9">
    <location>
        <begin position="1"/>
        <end position="162"/>
    </location>
</feature>
<dbReference type="InterPro" id="IPR027756">
    <property type="entry name" value="Ovo-like"/>
</dbReference>
<dbReference type="Pfam" id="PF00096">
    <property type="entry name" value="zf-C2H2"/>
    <property type="match status" value="4"/>
</dbReference>
<evidence type="ECO:0000256" key="3">
    <source>
        <dbReference type="ARBA" id="ARBA00022723"/>
    </source>
</evidence>
<dbReference type="PROSITE" id="PS00028">
    <property type="entry name" value="ZINC_FINGER_C2H2_1"/>
    <property type="match status" value="4"/>
</dbReference>
<dbReference type="FunFam" id="3.30.160.60:FF:003287">
    <property type="entry name" value="Zgc:113343"/>
    <property type="match status" value="1"/>
</dbReference>
<dbReference type="InterPro" id="IPR036236">
    <property type="entry name" value="Znf_C2H2_sf"/>
</dbReference>
<evidence type="ECO:0000256" key="9">
    <source>
        <dbReference type="SAM" id="MobiDB-lite"/>
    </source>
</evidence>
<dbReference type="PANTHER" id="PTHR10032">
    <property type="entry name" value="ZINC FINGER PROTEIN WITH KRAB AND SCAN DOMAINS"/>
    <property type="match status" value="1"/>
</dbReference>
<dbReference type="FunFam" id="3.30.160.60:FF:003288">
    <property type="entry name" value="Uncharacterized protein"/>
    <property type="match status" value="1"/>
</dbReference>
<dbReference type="SMART" id="SM00355">
    <property type="entry name" value="ZnF_C2H2"/>
    <property type="match status" value="4"/>
</dbReference>
<keyword evidence="4" id="KW-0677">Repeat</keyword>
<feature type="domain" description="C2H2-type" evidence="10">
    <location>
        <begin position="257"/>
        <end position="284"/>
    </location>
</feature>
<keyword evidence="6" id="KW-0862">Zinc</keyword>
<feature type="domain" description="C2H2-type" evidence="10">
    <location>
        <begin position="229"/>
        <end position="256"/>
    </location>
</feature>
<evidence type="ECO:0000259" key="10">
    <source>
        <dbReference type="PROSITE" id="PS50157"/>
    </source>
</evidence>
<keyword evidence="12" id="KW-1185">Reference proteome</keyword>
<dbReference type="GO" id="GO:0005634">
    <property type="term" value="C:nucleus"/>
    <property type="evidence" value="ECO:0007669"/>
    <property type="project" value="UniProtKB-SubCell"/>
</dbReference>
<protein>
    <recommendedName>
        <fullName evidence="10">C2H2-type domain-containing protein</fullName>
    </recommendedName>
</protein>